<dbReference type="AlphaFoldDB" id="W9WCM8"/>
<dbReference type="Proteomes" id="UP000019471">
    <property type="component" value="Unassembled WGS sequence"/>
</dbReference>
<gene>
    <name evidence="1" type="ORF">A1O5_11251</name>
</gene>
<reference evidence="1 2" key="1">
    <citation type="submission" date="2013-03" db="EMBL/GenBank/DDBJ databases">
        <title>The Genome Sequence of Cladophialophora psammophila CBS 110553.</title>
        <authorList>
            <consortium name="The Broad Institute Genomics Platform"/>
            <person name="Cuomo C."/>
            <person name="de Hoog S."/>
            <person name="Gorbushina A."/>
            <person name="Walker B."/>
            <person name="Young S.K."/>
            <person name="Zeng Q."/>
            <person name="Gargeya S."/>
            <person name="Fitzgerald M."/>
            <person name="Haas B."/>
            <person name="Abouelleil A."/>
            <person name="Allen A.W."/>
            <person name="Alvarado L."/>
            <person name="Arachchi H.M."/>
            <person name="Berlin A.M."/>
            <person name="Chapman S.B."/>
            <person name="Gainer-Dewar J."/>
            <person name="Goldberg J."/>
            <person name="Griggs A."/>
            <person name="Gujja S."/>
            <person name="Hansen M."/>
            <person name="Howarth C."/>
            <person name="Imamovic A."/>
            <person name="Ireland A."/>
            <person name="Larimer J."/>
            <person name="McCowan C."/>
            <person name="Murphy C."/>
            <person name="Pearson M."/>
            <person name="Poon T.W."/>
            <person name="Priest M."/>
            <person name="Roberts A."/>
            <person name="Saif S."/>
            <person name="Shea T."/>
            <person name="Sisk P."/>
            <person name="Sykes S."/>
            <person name="Wortman J."/>
            <person name="Nusbaum C."/>
            <person name="Birren B."/>
        </authorList>
    </citation>
    <scope>NUCLEOTIDE SEQUENCE [LARGE SCALE GENOMIC DNA]</scope>
    <source>
        <strain evidence="1 2">CBS 110553</strain>
    </source>
</reference>
<proteinExistence type="predicted"/>
<comment type="caution">
    <text evidence="1">The sequence shown here is derived from an EMBL/GenBank/DDBJ whole genome shotgun (WGS) entry which is preliminary data.</text>
</comment>
<protein>
    <submittedName>
        <fullName evidence="1">Uncharacterized protein</fullName>
    </submittedName>
</protein>
<name>W9WCM8_9EURO</name>
<accession>W9WCM8</accession>
<sequence length="60" mass="6965">MARNAGLMYTYDFEGFWAVSDGVETLKDSWKKFASFTNDVDLETSIRWRFPSFNAFLAGR</sequence>
<dbReference type="RefSeq" id="XP_007750013.1">
    <property type="nucleotide sequence ID" value="XM_007751823.1"/>
</dbReference>
<dbReference type="HOGENOM" id="CLU_2941544_0_0_1"/>
<dbReference type="GeneID" id="19195940"/>
<evidence type="ECO:0000313" key="1">
    <source>
        <dbReference type="EMBL" id="EXJ65723.1"/>
    </source>
</evidence>
<keyword evidence="2" id="KW-1185">Reference proteome</keyword>
<evidence type="ECO:0000313" key="2">
    <source>
        <dbReference type="Proteomes" id="UP000019471"/>
    </source>
</evidence>
<organism evidence="1 2">
    <name type="scientific">Cladophialophora psammophila CBS 110553</name>
    <dbReference type="NCBI Taxonomy" id="1182543"/>
    <lineage>
        <taxon>Eukaryota</taxon>
        <taxon>Fungi</taxon>
        <taxon>Dikarya</taxon>
        <taxon>Ascomycota</taxon>
        <taxon>Pezizomycotina</taxon>
        <taxon>Eurotiomycetes</taxon>
        <taxon>Chaetothyriomycetidae</taxon>
        <taxon>Chaetothyriales</taxon>
        <taxon>Herpotrichiellaceae</taxon>
        <taxon>Cladophialophora</taxon>
    </lineage>
</organism>
<dbReference type="OrthoDB" id="417877at2759"/>
<dbReference type="EMBL" id="AMGX01000024">
    <property type="protein sequence ID" value="EXJ65723.1"/>
    <property type="molecule type" value="Genomic_DNA"/>
</dbReference>